<accession>A2EF87</accession>
<dbReference type="VEuPathDB" id="TrichDB:TVAG_079550"/>
<evidence type="ECO:0000313" key="1">
    <source>
        <dbReference type="EMBL" id="EAY08697.1"/>
    </source>
</evidence>
<reference evidence="1" key="1">
    <citation type="submission" date="2006-10" db="EMBL/GenBank/DDBJ databases">
        <authorList>
            <person name="Amadeo P."/>
            <person name="Zhao Q."/>
            <person name="Wortman J."/>
            <person name="Fraser-Liggett C."/>
            <person name="Carlton J."/>
        </authorList>
    </citation>
    <scope>NUCLEOTIDE SEQUENCE</scope>
    <source>
        <strain evidence="1">G3</strain>
    </source>
</reference>
<name>A2EF87_TRIV3</name>
<protein>
    <submittedName>
        <fullName evidence="1">Uncharacterized protein</fullName>
    </submittedName>
</protein>
<proteinExistence type="predicted"/>
<organism evidence="1 2">
    <name type="scientific">Trichomonas vaginalis (strain ATCC PRA-98 / G3)</name>
    <dbReference type="NCBI Taxonomy" id="412133"/>
    <lineage>
        <taxon>Eukaryota</taxon>
        <taxon>Metamonada</taxon>
        <taxon>Parabasalia</taxon>
        <taxon>Trichomonadida</taxon>
        <taxon>Trichomonadidae</taxon>
        <taxon>Trichomonas</taxon>
    </lineage>
</organism>
<dbReference type="EMBL" id="DS113373">
    <property type="protein sequence ID" value="EAY08697.1"/>
    <property type="molecule type" value="Genomic_DNA"/>
</dbReference>
<sequence length="143" mass="16529">MIMKTNGETEKKGRFSIIGIASGKVPQSLKKSSIYFKRDQYDQNEMKEVCKNVDDIVKNFELNNTRNCELYSKLDKYLDTKQFNYLLREITSVERKISQRVNHPWEKIEITIEPSGTASILKIDKKKIIAGKDLSLCLISSHP</sequence>
<dbReference type="VEuPathDB" id="TrichDB:TVAGG3_1030420"/>
<dbReference type="Proteomes" id="UP000001542">
    <property type="component" value="Unassembled WGS sequence"/>
</dbReference>
<keyword evidence="2" id="KW-1185">Reference proteome</keyword>
<dbReference type="AlphaFoldDB" id="A2EF87"/>
<dbReference type="RefSeq" id="XP_001320920.1">
    <property type="nucleotide sequence ID" value="XM_001320885.1"/>
</dbReference>
<dbReference type="InParanoid" id="A2EF87"/>
<dbReference type="KEGG" id="tva:4766602"/>
<gene>
    <name evidence="1" type="ORF">TVAG_079550</name>
</gene>
<evidence type="ECO:0000313" key="2">
    <source>
        <dbReference type="Proteomes" id="UP000001542"/>
    </source>
</evidence>
<reference evidence="1" key="2">
    <citation type="journal article" date="2007" name="Science">
        <title>Draft genome sequence of the sexually transmitted pathogen Trichomonas vaginalis.</title>
        <authorList>
            <person name="Carlton J.M."/>
            <person name="Hirt R.P."/>
            <person name="Silva J.C."/>
            <person name="Delcher A.L."/>
            <person name="Schatz M."/>
            <person name="Zhao Q."/>
            <person name="Wortman J.R."/>
            <person name="Bidwell S.L."/>
            <person name="Alsmark U.C.M."/>
            <person name="Besteiro S."/>
            <person name="Sicheritz-Ponten T."/>
            <person name="Noel C.J."/>
            <person name="Dacks J.B."/>
            <person name="Foster P.G."/>
            <person name="Simillion C."/>
            <person name="Van de Peer Y."/>
            <person name="Miranda-Saavedra D."/>
            <person name="Barton G.J."/>
            <person name="Westrop G.D."/>
            <person name="Mueller S."/>
            <person name="Dessi D."/>
            <person name="Fiori P.L."/>
            <person name="Ren Q."/>
            <person name="Paulsen I."/>
            <person name="Zhang H."/>
            <person name="Bastida-Corcuera F.D."/>
            <person name="Simoes-Barbosa A."/>
            <person name="Brown M.T."/>
            <person name="Hayes R.D."/>
            <person name="Mukherjee M."/>
            <person name="Okumura C.Y."/>
            <person name="Schneider R."/>
            <person name="Smith A.J."/>
            <person name="Vanacova S."/>
            <person name="Villalvazo M."/>
            <person name="Haas B.J."/>
            <person name="Pertea M."/>
            <person name="Feldblyum T.V."/>
            <person name="Utterback T.R."/>
            <person name="Shu C.L."/>
            <person name="Osoegawa K."/>
            <person name="de Jong P.J."/>
            <person name="Hrdy I."/>
            <person name="Horvathova L."/>
            <person name="Zubacova Z."/>
            <person name="Dolezal P."/>
            <person name="Malik S.B."/>
            <person name="Logsdon J.M. Jr."/>
            <person name="Henze K."/>
            <person name="Gupta A."/>
            <person name="Wang C.C."/>
            <person name="Dunne R.L."/>
            <person name="Upcroft J.A."/>
            <person name="Upcroft P."/>
            <person name="White O."/>
            <person name="Salzberg S.L."/>
            <person name="Tang P."/>
            <person name="Chiu C.-H."/>
            <person name="Lee Y.-S."/>
            <person name="Embley T.M."/>
            <person name="Coombs G.H."/>
            <person name="Mottram J.C."/>
            <person name="Tachezy J."/>
            <person name="Fraser-Liggett C.M."/>
            <person name="Johnson P.J."/>
        </authorList>
    </citation>
    <scope>NUCLEOTIDE SEQUENCE [LARGE SCALE GENOMIC DNA]</scope>
    <source>
        <strain evidence="1">G3</strain>
    </source>
</reference>